<dbReference type="Proteomes" id="UP000614811">
    <property type="component" value="Unassembled WGS sequence"/>
</dbReference>
<evidence type="ECO:0000313" key="2">
    <source>
        <dbReference type="Proteomes" id="UP000614811"/>
    </source>
</evidence>
<accession>A0A918VSE3</accession>
<evidence type="ECO:0000313" key="1">
    <source>
        <dbReference type="EMBL" id="GHA18524.1"/>
    </source>
</evidence>
<keyword evidence="2" id="KW-1185">Reference proteome</keyword>
<dbReference type="RefSeq" id="WP_189402542.1">
    <property type="nucleotide sequence ID" value="NZ_BMXA01000007.1"/>
</dbReference>
<comment type="caution">
    <text evidence="1">The sequence shown here is derived from an EMBL/GenBank/DDBJ whole genome shotgun (WGS) entry which is preliminary data.</text>
</comment>
<dbReference type="AlphaFoldDB" id="A0A918VSE3"/>
<protein>
    <submittedName>
        <fullName evidence="1">Uncharacterized protein</fullName>
    </submittedName>
</protein>
<gene>
    <name evidence="1" type="ORF">GCM10008090_30150</name>
</gene>
<organism evidence="1 2">
    <name type="scientific">Arenicella chitinivorans</name>
    <dbReference type="NCBI Taxonomy" id="1329800"/>
    <lineage>
        <taxon>Bacteria</taxon>
        <taxon>Pseudomonadati</taxon>
        <taxon>Pseudomonadota</taxon>
        <taxon>Gammaproteobacteria</taxon>
        <taxon>Arenicellales</taxon>
        <taxon>Arenicellaceae</taxon>
        <taxon>Arenicella</taxon>
    </lineage>
</organism>
<dbReference type="EMBL" id="BMXA01000007">
    <property type="protein sequence ID" value="GHA18524.1"/>
    <property type="molecule type" value="Genomic_DNA"/>
</dbReference>
<name>A0A918VSE3_9GAMM</name>
<sequence>MLRIILFLLLLVLAVSGYVWYSMQSLPAWFDDNPSQASDALNNIQTPPDVHKLLGGKVADVMNGQIVLSEDEFNTILLASLARDADGRKLLQVSDAVKAFLRPGEVEIAAVINLDKVEAVNPDARRAVEKFDKIFPFLDGSRVALSVFGTPVVRHGGVGVKDDFHIRVGALPFSNDTLRGLGVDVERANRTNLDLEYLEVQEMALTKQQVSMSVLPRF</sequence>
<reference evidence="1" key="1">
    <citation type="journal article" date="2014" name="Int. J. Syst. Evol. Microbiol.">
        <title>Complete genome sequence of Corynebacterium casei LMG S-19264T (=DSM 44701T), isolated from a smear-ripened cheese.</title>
        <authorList>
            <consortium name="US DOE Joint Genome Institute (JGI-PGF)"/>
            <person name="Walter F."/>
            <person name="Albersmeier A."/>
            <person name="Kalinowski J."/>
            <person name="Ruckert C."/>
        </authorList>
    </citation>
    <scope>NUCLEOTIDE SEQUENCE</scope>
    <source>
        <strain evidence="1">KCTC 12711</strain>
    </source>
</reference>
<proteinExistence type="predicted"/>
<reference evidence="1" key="2">
    <citation type="submission" date="2020-09" db="EMBL/GenBank/DDBJ databases">
        <authorList>
            <person name="Sun Q."/>
            <person name="Kim S."/>
        </authorList>
    </citation>
    <scope>NUCLEOTIDE SEQUENCE</scope>
    <source>
        <strain evidence="1">KCTC 12711</strain>
    </source>
</reference>